<evidence type="ECO:0000259" key="4">
    <source>
        <dbReference type="Pfam" id="PF08245"/>
    </source>
</evidence>
<dbReference type="EMBL" id="BSNI01000002">
    <property type="protein sequence ID" value="GLQ17583.1"/>
    <property type="molecule type" value="Genomic_DNA"/>
</dbReference>
<keyword evidence="2" id="KW-0547">Nucleotide-binding</keyword>
<dbReference type="InterPro" id="IPR013221">
    <property type="entry name" value="Mur_ligase_cen"/>
</dbReference>
<dbReference type="Proteomes" id="UP001161405">
    <property type="component" value="Unassembled WGS sequence"/>
</dbReference>
<dbReference type="Gene3D" id="3.90.190.20">
    <property type="entry name" value="Mur ligase, C-terminal domain"/>
    <property type="match status" value="1"/>
</dbReference>
<evidence type="ECO:0000256" key="3">
    <source>
        <dbReference type="ARBA" id="ARBA00022840"/>
    </source>
</evidence>
<accession>A0ABQ5UQN8</accession>
<dbReference type="RefSeq" id="WP_284363843.1">
    <property type="nucleotide sequence ID" value="NZ_BSNI01000002.1"/>
</dbReference>
<evidence type="ECO:0000256" key="2">
    <source>
        <dbReference type="ARBA" id="ARBA00022741"/>
    </source>
</evidence>
<feature type="domain" description="Mur ligase central" evidence="4">
    <location>
        <begin position="46"/>
        <end position="236"/>
    </location>
</feature>
<dbReference type="Gene3D" id="3.40.1190.10">
    <property type="entry name" value="Mur-like, catalytic domain"/>
    <property type="match status" value="1"/>
</dbReference>
<dbReference type="PANTHER" id="PTHR43024">
    <property type="entry name" value="UDP-N-ACETYLMURAMOYL-TRIPEPTIDE--D-ALANYL-D-ALANINE LIGASE"/>
    <property type="match status" value="1"/>
</dbReference>
<keyword evidence="1 5" id="KW-0436">Ligase</keyword>
<dbReference type="GO" id="GO:0016874">
    <property type="term" value="F:ligase activity"/>
    <property type="evidence" value="ECO:0007669"/>
    <property type="project" value="UniProtKB-KW"/>
</dbReference>
<organism evidence="5 6">
    <name type="scientific">Maritalea porphyrae</name>
    <dbReference type="NCBI Taxonomy" id="880732"/>
    <lineage>
        <taxon>Bacteria</taxon>
        <taxon>Pseudomonadati</taxon>
        <taxon>Pseudomonadota</taxon>
        <taxon>Alphaproteobacteria</taxon>
        <taxon>Hyphomicrobiales</taxon>
        <taxon>Devosiaceae</taxon>
        <taxon>Maritalea</taxon>
    </lineage>
</organism>
<evidence type="ECO:0000256" key="1">
    <source>
        <dbReference type="ARBA" id="ARBA00022598"/>
    </source>
</evidence>
<evidence type="ECO:0000313" key="6">
    <source>
        <dbReference type="Proteomes" id="UP001161405"/>
    </source>
</evidence>
<reference evidence="5" key="2">
    <citation type="submission" date="2023-01" db="EMBL/GenBank/DDBJ databases">
        <title>Draft genome sequence of Maritalea porphyrae strain NBRC 107169.</title>
        <authorList>
            <person name="Sun Q."/>
            <person name="Mori K."/>
        </authorList>
    </citation>
    <scope>NUCLEOTIDE SEQUENCE</scope>
    <source>
        <strain evidence="5">NBRC 107169</strain>
    </source>
</reference>
<dbReference type="InterPro" id="IPR036615">
    <property type="entry name" value="Mur_ligase_C_dom_sf"/>
</dbReference>
<dbReference type="SUPFAM" id="SSF53244">
    <property type="entry name" value="MurD-like peptide ligases, peptide-binding domain"/>
    <property type="match status" value="1"/>
</dbReference>
<comment type="caution">
    <text evidence="5">The sequence shown here is derived from an EMBL/GenBank/DDBJ whole genome shotgun (WGS) entry which is preliminary data.</text>
</comment>
<keyword evidence="3" id="KW-0067">ATP-binding</keyword>
<name>A0ABQ5UQN8_9HYPH</name>
<protein>
    <submittedName>
        <fullName evidence="5">UDP-N-acetylmuramoyl-tripeptide--D-alanyl-D-alanine ligase</fullName>
    </submittedName>
</protein>
<dbReference type="InterPro" id="IPR051046">
    <property type="entry name" value="MurCDEF_CellWall_CoF430Synth"/>
</dbReference>
<reference evidence="5" key="1">
    <citation type="journal article" date="2014" name="Int. J. Syst. Evol. Microbiol.">
        <title>Complete genome of a new Firmicutes species belonging to the dominant human colonic microbiota ('Ruminococcus bicirculans') reveals two chromosomes and a selective capacity to utilize plant glucans.</title>
        <authorList>
            <consortium name="NISC Comparative Sequencing Program"/>
            <person name="Wegmann U."/>
            <person name="Louis P."/>
            <person name="Goesmann A."/>
            <person name="Henrissat B."/>
            <person name="Duncan S.H."/>
            <person name="Flint H.J."/>
        </authorList>
    </citation>
    <scope>NUCLEOTIDE SEQUENCE</scope>
    <source>
        <strain evidence="5">NBRC 107169</strain>
    </source>
</reference>
<sequence length="415" mass="45668">MRINVAGIREKLSLRFEPKWFELVRRHERRRAIKRLHKVAPTYVGVTGSCGKSSTTRLLGQVLAKGYSQVTQVGYANNQERYAYRSLRKMPASCETVVQELHGGAPGYLDYLVEHIPLNVAILTSIGTDHAKAFDNAQDIAKEKSKIVDALLPGGVACLNIDSEPVEAIAGTIRPDVRCITVSAKKDADVSAEVIHADWKRRLRFNLKLDGKVIDVQTRFAGTIGLTNILLVIAAVHGMGLDIAPALKVISEYEPSENRMNIRQAANGRYFLLDAFKASLWSSKMLADDLANIRSGPIVAVVGQLSETGSSGSVRYRQFIRRLEPHCDAIIGTSGALSSARKRQHSDPESNIVGCETIDDILVELEKYPDALVLLKSASVAKLWRVYAASNEPISCKLTHCRMVSNCQNCSMLRA</sequence>
<dbReference type="PANTHER" id="PTHR43024:SF1">
    <property type="entry name" value="UDP-N-ACETYLMURAMOYL-TRIPEPTIDE--D-ALANYL-D-ALANINE LIGASE"/>
    <property type="match status" value="1"/>
</dbReference>
<proteinExistence type="predicted"/>
<dbReference type="Pfam" id="PF08245">
    <property type="entry name" value="Mur_ligase_M"/>
    <property type="match status" value="1"/>
</dbReference>
<dbReference type="SUPFAM" id="SSF53623">
    <property type="entry name" value="MurD-like peptide ligases, catalytic domain"/>
    <property type="match status" value="1"/>
</dbReference>
<evidence type="ECO:0000313" key="5">
    <source>
        <dbReference type="EMBL" id="GLQ17583.1"/>
    </source>
</evidence>
<dbReference type="InterPro" id="IPR036565">
    <property type="entry name" value="Mur-like_cat_sf"/>
</dbReference>
<gene>
    <name evidence="5" type="primary">murF_1</name>
    <name evidence="5" type="ORF">GCM10007879_18320</name>
</gene>
<keyword evidence="6" id="KW-1185">Reference proteome</keyword>